<dbReference type="InterPro" id="IPR002792">
    <property type="entry name" value="TRAM_dom"/>
</dbReference>
<dbReference type="SUPFAM" id="SSF50249">
    <property type="entry name" value="Nucleic acid-binding proteins"/>
    <property type="match status" value="1"/>
</dbReference>
<evidence type="ECO:0000313" key="2">
    <source>
        <dbReference type="EMBL" id="CEO88313.1"/>
    </source>
</evidence>
<gene>
    <name evidence="2" type="ORF">SSCH_170047</name>
</gene>
<dbReference type="Pfam" id="PF01938">
    <property type="entry name" value="TRAM"/>
    <property type="match status" value="1"/>
</dbReference>
<dbReference type="PROSITE" id="PS50926">
    <property type="entry name" value="TRAM"/>
    <property type="match status" value="1"/>
</dbReference>
<dbReference type="Proteomes" id="UP000046155">
    <property type="component" value="Unassembled WGS sequence"/>
</dbReference>
<reference evidence="3" key="1">
    <citation type="submission" date="2015-01" db="EMBL/GenBank/DDBJ databases">
        <authorList>
            <person name="Manzoor Shahid"/>
            <person name="Zubair Saima"/>
        </authorList>
    </citation>
    <scope>NUCLEOTIDE SEQUENCE [LARGE SCALE GENOMIC DNA]</scope>
    <source>
        <strain evidence="3">Sp3</strain>
    </source>
</reference>
<dbReference type="EMBL" id="CDRZ01000079">
    <property type="protein sequence ID" value="CEO88313.1"/>
    <property type="molecule type" value="Genomic_DNA"/>
</dbReference>
<keyword evidence="3" id="KW-1185">Reference proteome</keyword>
<dbReference type="Gene3D" id="2.40.50.140">
    <property type="entry name" value="Nucleic acid-binding proteins"/>
    <property type="match status" value="1"/>
</dbReference>
<evidence type="ECO:0000259" key="1">
    <source>
        <dbReference type="PROSITE" id="PS50926"/>
    </source>
</evidence>
<evidence type="ECO:0000313" key="3">
    <source>
        <dbReference type="Proteomes" id="UP000046155"/>
    </source>
</evidence>
<proteinExistence type="predicted"/>
<accession>A0A0B7MJG6</accession>
<dbReference type="RefSeq" id="WP_044664502.1">
    <property type="nucleotide sequence ID" value="NZ_CDRZ01000079.1"/>
</dbReference>
<feature type="domain" description="TRAM" evidence="1">
    <location>
        <begin position="48"/>
        <end position="110"/>
    </location>
</feature>
<sequence length="111" mass="12159">MEGAGHLRELEDEIGKKIVIKGSDSSHLEDVQVKALHSREEIAALSAPVKAGEILEVEVEEAHATNPKDGIARIQGYIIDIEDGSDCIGQKVAIKIDKVYRTCARARIIER</sequence>
<dbReference type="AlphaFoldDB" id="A0A0B7MJG6"/>
<organism evidence="2 3">
    <name type="scientific">Syntrophaceticus schinkii</name>
    <dbReference type="NCBI Taxonomy" id="499207"/>
    <lineage>
        <taxon>Bacteria</taxon>
        <taxon>Bacillati</taxon>
        <taxon>Bacillota</taxon>
        <taxon>Clostridia</taxon>
        <taxon>Thermoanaerobacterales</taxon>
        <taxon>Thermoanaerobacterales Family III. Incertae Sedis</taxon>
        <taxon>Syntrophaceticus</taxon>
    </lineage>
</organism>
<dbReference type="InterPro" id="IPR012340">
    <property type="entry name" value="NA-bd_OB-fold"/>
</dbReference>
<name>A0A0B7MJG6_9FIRM</name>
<protein>
    <recommendedName>
        <fullName evidence="1">TRAM domain-containing protein</fullName>
    </recommendedName>
</protein>